<feature type="compositionally biased region" description="Basic and acidic residues" evidence="1">
    <location>
        <begin position="219"/>
        <end position="230"/>
    </location>
</feature>
<feature type="region of interest" description="Disordered" evidence="1">
    <location>
        <begin position="165"/>
        <end position="230"/>
    </location>
</feature>
<evidence type="ECO:0000256" key="1">
    <source>
        <dbReference type="SAM" id="MobiDB-lite"/>
    </source>
</evidence>
<evidence type="ECO:0000313" key="2">
    <source>
        <dbReference type="EMBL" id="RDX44948.1"/>
    </source>
</evidence>
<feature type="region of interest" description="Disordered" evidence="1">
    <location>
        <begin position="71"/>
        <end position="97"/>
    </location>
</feature>
<reference evidence="2 3" key="1">
    <citation type="journal article" date="2018" name="Biotechnol. Biofuels">
        <title>Integrative visual omics of the white-rot fungus Polyporus brumalis exposes the biotechnological potential of its oxidative enzymes for delignifying raw plant biomass.</title>
        <authorList>
            <person name="Miyauchi S."/>
            <person name="Rancon A."/>
            <person name="Drula E."/>
            <person name="Hage H."/>
            <person name="Chaduli D."/>
            <person name="Favel A."/>
            <person name="Grisel S."/>
            <person name="Henrissat B."/>
            <person name="Herpoel-Gimbert I."/>
            <person name="Ruiz-Duenas F.J."/>
            <person name="Chevret D."/>
            <person name="Hainaut M."/>
            <person name="Lin J."/>
            <person name="Wang M."/>
            <person name="Pangilinan J."/>
            <person name="Lipzen A."/>
            <person name="Lesage-Meessen L."/>
            <person name="Navarro D."/>
            <person name="Riley R."/>
            <person name="Grigoriev I.V."/>
            <person name="Zhou S."/>
            <person name="Raouche S."/>
            <person name="Rosso M.N."/>
        </authorList>
    </citation>
    <scope>NUCLEOTIDE SEQUENCE [LARGE SCALE GENOMIC DNA]</scope>
    <source>
        <strain evidence="2 3">BRFM 1820</strain>
    </source>
</reference>
<feature type="compositionally biased region" description="Basic residues" evidence="1">
    <location>
        <begin position="116"/>
        <end position="125"/>
    </location>
</feature>
<keyword evidence="3" id="KW-1185">Reference proteome</keyword>
<sequence>MSRSSPPRLRRFMWRAMTTGCNLQRCVTLDFCQCRGRRLDSCRRCRGHCALYVEVIIRLRRRERPLTHFFRANPQPDVPERPRTVPRTTGLPSVPPPPASLIYDTLTSPVPLVHRDPRRGRTRRTHAGDIDASGRRGPVAHPDDPEEFLPEYDDKDILPRYQDVPREHAATVPPGLDSRSPNGEGGTGDTIPLVTQMPLSSSATLEEGMPALSSSGSHVGHEEPRPQQST</sequence>
<dbReference type="OrthoDB" id="2758037at2759"/>
<dbReference type="AlphaFoldDB" id="A0A371CXE9"/>
<evidence type="ECO:0000313" key="3">
    <source>
        <dbReference type="Proteomes" id="UP000256964"/>
    </source>
</evidence>
<protein>
    <submittedName>
        <fullName evidence="2">Uncharacterized protein</fullName>
    </submittedName>
</protein>
<name>A0A371CXE9_9APHY</name>
<organism evidence="2 3">
    <name type="scientific">Lentinus brumalis</name>
    <dbReference type="NCBI Taxonomy" id="2498619"/>
    <lineage>
        <taxon>Eukaryota</taxon>
        <taxon>Fungi</taxon>
        <taxon>Dikarya</taxon>
        <taxon>Basidiomycota</taxon>
        <taxon>Agaricomycotina</taxon>
        <taxon>Agaricomycetes</taxon>
        <taxon>Polyporales</taxon>
        <taxon>Polyporaceae</taxon>
        <taxon>Lentinus</taxon>
    </lineage>
</organism>
<dbReference type="Proteomes" id="UP000256964">
    <property type="component" value="Unassembled WGS sequence"/>
</dbReference>
<gene>
    <name evidence="2" type="ORF">OH76DRAFT_1030604</name>
</gene>
<accession>A0A371CXE9</accession>
<proteinExistence type="predicted"/>
<feature type="region of interest" description="Disordered" evidence="1">
    <location>
        <begin position="110"/>
        <end position="152"/>
    </location>
</feature>
<dbReference type="EMBL" id="KZ857443">
    <property type="protein sequence ID" value="RDX44948.1"/>
    <property type="molecule type" value="Genomic_DNA"/>
</dbReference>